<dbReference type="Proteomes" id="UP000003824">
    <property type="component" value="Unassembled WGS sequence"/>
</dbReference>
<dbReference type="InterPro" id="IPR033140">
    <property type="entry name" value="Lipase_GDXG_put_SER_AS"/>
</dbReference>
<protein>
    <submittedName>
        <fullName evidence="6">Alpha/beta hydrolase</fullName>
    </submittedName>
</protein>
<dbReference type="SUPFAM" id="SSF53474">
    <property type="entry name" value="alpha/beta-Hydrolases"/>
    <property type="match status" value="1"/>
</dbReference>
<dbReference type="Pfam" id="PF07859">
    <property type="entry name" value="Abhydrolase_3"/>
    <property type="match status" value="1"/>
</dbReference>
<evidence type="ECO:0000313" key="7">
    <source>
        <dbReference type="Proteomes" id="UP000003824"/>
    </source>
</evidence>
<dbReference type="Gene3D" id="3.40.50.1820">
    <property type="entry name" value="alpha/beta hydrolase"/>
    <property type="match status" value="1"/>
</dbReference>
<dbReference type="PANTHER" id="PTHR48081:SF8">
    <property type="entry name" value="ALPHA_BETA HYDROLASE FOLD-3 DOMAIN-CONTAINING PROTEIN-RELATED"/>
    <property type="match status" value="1"/>
</dbReference>
<sequence length="341" mass="36467">MPGRFLPLYLRLIRTNRRYVTARGAERHLRQRVLRPPAYGPPRRLRADVSVRVERWRGRPVYTLAPAAGRASGGTVYVHGGAWVNEIVPQHWQLAARIAARARTRVVVPIYPLVPHGTAGHVVPAMAELALAVRERYGRVCLAGDSAGGQIALSAAVLLRDGHGTVLPRTVLVSPALDLSFGHPGIDAVQPHDPWLAREGLRVFADLWRGDLGLTDPRVSPLAADLRGLGPLTVFSGTRDILNPDARLLVRKAVAAGVEVEYHERPGAVHVFPLTPTREGAAARGVVVDRLRAGHVTPGRARGPSDGPVREEGPGTARPARRGGNGAAPRGNPPSAGRAGP</sequence>
<evidence type="ECO:0000256" key="4">
    <source>
        <dbReference type="SAM" id="MobiDB-lite"/>
    </source>
</evidence>
<dbReference type="EMBL" id="DS999641">
    <property type="protein sequence ID" value="EFE66109.2"/>
    <property type="molecule type" value="Genomic_DNA"/>
</dbReference>
<accession>D6A7J6</accession>
<evidence type="ECO:0000256" key="2">
    <source>
        <dbReference type="ARBA" id="ARBA00022801"/>
    </source>
</evidence>
<feature type="region of interest" description="Disordered" evidence="4">
    <location>
        <begin position="293"/>
        <end position="341"/>
    </location>
</feature>
<comment type="similarity">
    <text evidence="1">Belongs to the 'GDXG' lipolytic enzyme family.</text>
</comment>
<feature type="compositionally biased region" description="Low complexity" evidence="4">
    <location>
        <begin position="327"/>
        <end position="341"/>
    </location>
</feature>
<dbReference type="PROSITE" id="PS01174">
    <property type="entry name" value="LIPASE_GDXG_SER"/>
    <property type="match status" value="1"/>
</dbReference>
<dbReference type="InterPro" id="IPR050300">
    <property type="entry name" value="GDXG_lipolytic_enzyme"/>
</dbReference>
<dbReference type="eggNOG" id="COG0657">
    <property type="taxonomic scope" value="Bacteria"/>
</dbReference>
<dbReference type="AlphaFoldDB" id="D6A7J6"/>
<dbReference type="InterPro" id="IPR013094">
    <property type="entry name" value="AB_hydrolase_3"/>
</dbReference>
<keyword evidence="2 6" id="KW-0378">Hydrolase</keyword>
<feature type="domain" description="Alpha/beta hydrolase fold-3" evidence="5">
    <location>
        <begin position="76"/>
        <end position="273"/>
    </location>
</feature>
<proteinExistence type="inferred from homology"/>
<evidence type="ECO:0000256" key="1">
    <source>
        <dbReference type="ARBA" id="ARBA00010515"/>
    </source>
</evidence>
<evidence type="ECO:0000259" key="5">
    <source>
        <dbReference type="Pfam" id="PF07859"/>
    </source>
</evidence>
<feature type="active site" evidence="3">
    <location>
        <position position="146"/>
    </location>
</feature>
<dbReference type="GO" id="GO:0016787">
    <property type="term" value="F:hydrolase activity"/>
    <property type="evidence" value="ECO:0007669"/>
    <property type="project" value="UniProtKB-KW"/>
</dbReference>
<organism evidence="6 7">
    <name type="scientific">Streptomyces viridosporus (strain ATCC 14672 / DSM 40746 / JCM 4963 / KCTC 9882 / NRRL B-12104 / FH 1290)</name>
    <name type="common">Streptomyces ghanaensis</name>
    <dbReference type="NCBI Taxonomy" id="566461"/>
    <lineage>
        <taxon>Bacteria</taxon>
        <taxon>Bacillati</taxon>
        <taxon>Actinomycetota</taxon>
        <taxon>Actinomycetes</taxon>
        <taxon>Kitasatosporales</taxon>
        <taxon>Streptomycetaceae</taxon>
        <taxon>Streptomyces</taxon>
    </lineage>
</organism>
<gene>
    <name evidence="6" type="ORF">SSFG_01362</name>
</gene>
<reference evidence="7" key="1">
    <citation type="submission" date="2008-12" db="EMBL/GenBank/DDBJ databases">
        <title>Annotation of Streptomyces ghanaensis ATCC 14672.</title>
        <authorList>
            <consortium name="The Broad Institute Genome Sequencing Platform"/>
            <consortium name="Broad Institute Microbial Sequencing Center"/>
            <person name="Fischbach M."/>
            <person name="Ward D."/>
            <person name="Young S."/>
            <person name="Kodira C.D."/>
            <person name="Zeng Q."/>
            <person name="Koehrsen M."/>
            <person name="Godfrey P."/>
            <person name="Alvarado L."/>
            <person name="Berlin A.M."/>
            <person name="Borenstein D."/>
            <person name="Chen Z."/>
            <person name="Engels R."/>
            <person name="Freedman E."/>
            <person name="Gellesch M."/>
            <person name="Goldberg J."/>
            <person name="Griggs A."/>
            <person name="Gujja S."/>
            <person name="Heiman D.I."/>
            <person name="Hepburn T.A."/>
            <person name="Howarth C."/>
            <person name="Jen D."/>
            <person name="Larson L."/>
            <person name="Lewis B."/>
            <person name="Mehta T."/>
            <person name="Park D."/>
            <person name="Pearson M."/>
            <person name="Roberts A."/>
            <person name="Saif S."/>
            <person name="Shea T.D."/>
            <person name="Shenoy N."/>
            <person name="Sisk P."/>
            <person name="Stolte C."/>
            <person name="Sykes S.N."/>
            <person name="Walk T."/>
            <person name="White J."/>
            <person name="Yandava C."/>
            <person name="Straight P."/>
            <person name="Clardy J."/>
            <person name="Hung D."/>
            <person name="Kolter R."/>
            <person name="Mekalanos J."/>
            <person name="Walker S."/>
            <person name="Walsh C.T."/>
            <person name="Wieland B.L.C."/>
            <person name="Ilzarbe M."/>
            <person name="Galagan J."/>
            <person name="Nusbaum C."/>
            <person name="Birren B."/>
        </authorList>
    </citation>
    <scope>NUCLEOTIDE SEQUENCE [LARGE SCALE GENOMIC DNA]</scope>
    <source>
        <strain evidence="7">ATCC 14672 / DSM 40746 / JCM 4963 / KCTC 9882 / NRRL B-12104 / FH 1290</strain>
    </source>
</reference>
<name>D6A7J6_STRV1</name>
<evidence type="ECO:0000256" key="3">
    <source>
        <dbReference type="PROSITE-ProRule" id="PRU10038"/>
    </source>
</evidence>
<dbReference type="PANTHER" id="PTHR48081">
    <property type="entry name" value="AB HYDROLASE SUPERFAMILY PROTEIN C4A8.06C"/>
    <property type="match status" value="1"/>
</dbReference>
<evidence type="ECO:0000313" key="6">
    <source>
        <dbReference type="EMBL" id="EFE66109.2"/>
    </source>
</evidence>
<dbReference type="InterPro" id="IPR029058">
    <property type="entry name" value="AB_hydrolase_fold"/>
</dbReference>